<comment type="caution">
    <text evidence="2">The sequence shown here is derived from an EMBL/GenBank/DDBJ whole genome shotgun (WGS) entry which is preliminary data.</text>
</comment>
<keyword evidence="1" id="KW-0812">Transmembrane</keyword>
<evidence type="ECO:0000313" key="2">
    <source>
        <dbReference type="EMBL" id="MBD2841713.1"/>
    </source>
</evidence>
<dbReference type="RefSeq" id="WP_190787228.1">
    <property type="nucleotide sequence ID" value="NZ_JACXLC010000001.1"/>
</dbReference>
<gene>
    <name evidence="2" type="ORF">IB285_05490</name>
</gene>
<proteinExistence type="predicted"/>
<reference evidence="2 3" key="1">
    <citation type="submission" date="2020-09" db="EMBL/GenBank/DDBJ databases">
        <authorList>
            <person name="Yoon J.-W."/>
        </authorList>
    </citation>
    <scope>NUCLEOTIDE SEQUENCE [LARGE SCALE GENOMIC DNA]</scope>
    <source>
        <strain evidence="2 3">KMU-140</strain>
    </source>
</reference>
<accession>A0ABR8KRL5</accession>
<evidence type="ECO:0000256" key="1">
    <source>
        <dbReference type="SAM" id="Phobius"/>
    </source>
</evidence>
<keyword evidence="1" id="KW-1133">Transmembrane helix</keyword>
<dbReference type="InterPro" id="IPR009935">
    <property type="entry name" value="DUF1467"/>
</dbReference>
<dbReference type="Proteomes" id="UP000635384">
    <property type="component" value="Unassembled WGS sequence"/>
</dbReference>
<sequence length="96" mass="10577">MEWTSILAIYFLIWVMTAFIMLPFGVRTADEAGVDTVPGQAESAPVSFRPGKLAIRATIIASVLTTIFVLNYEYGWVGVDTFDILPEPPTQLGPRD</sequence>
<organism evidence="2 3">
    <name type="scientific">Erythrobacter rubeus</name>
    <dbReference type="NCBI Taxonomy" id="2760803"/>
    <lineage>
        <taxon>Bacteria</taxon>
        <taxon>Pseudomonadati</taxon>
        <taxon>Pseudomonadota</taxon>
        <taxon>Alphaproteobacteria</taxon>
        <taxon>Sphingomonadales</taxon>
        <taxon>Erythrobacteraceae</taxon>
        <taxon>Erythrobacter/Porphyrobacter group</taxon>
        <taxon>Erythrobacter</taxon>
    </lineage>
</organism>
<dbReference type="EMBL" id="JACXLC010000001">
    <property type="protein sequence ID" value="MBD2841713.1"/>
    <property type="molecule type" value="Genomic_DNA"/>
</dbReference>
<feature type="transmembrane region" description="Helical" evidence="1">
    <location>
        <begin position="53"/>
        <end position="72"/>
    </location>
</feature>
<protein>
    <submittedName>
        <fullName evidence="2">DUF1467 family protein</fullName>
    </submittedName>
</protein>
<keyword evidence="1" id="KW-0472">Membrane</keyword>
<evidence type="ECO:0000313" key="3">
    <source>
        <dbReference type="Proteomes" id="UP000635384"/>
    </source>
</evidence>
<feature type="transmembrane region" description="Helical" evidence="1">
    <location>
        <begin position="6"/>
        <end position="26"/>
    </location>
</feature>
<name>A0ABR8KRL5_9SPHN</name>
<keyword evidence="3" id="KW-1185">Reference proteome</keyword>
<dbReference type="Pfam" id="PF07330">
    <property type="entry name" value="DUF1467"/>
    <property type="match status" value="1"/>
</dbReference>